<reference evidence="1 2" key="1">
    <citation type="journal article" date="2013" name="Genome Announc.">
        <title>Complete Genome Sequence of Bacillus thuringiensis Serovar Israelensis Strain HD-789.</title>
        <authorList>
            <person name="Doggett N.A."/>
            <person name="Stubben C.J."/>
            <person name="Chertkov O."/>
            <person name="Bruce D.C."/>
            <person name="Detter J.C."/>
            <person name="Johnson S.L."/>
            <person name="Han C.S."/>
        </authorList>
    </citation>
    <scope>NUCLEOTIDE SEQUENCE [LARGE SCALE GENOMIC DNA]</scope>
    <source>
        <strain evidence="1 2">HD-789</strain>
    </source>
</reference>
<protein>
    <submittedName>
        <fullName evidence="1">Uncharacterized protein</fullName>
    </submittedName>
</protein>
<proteinExistence type="predicted"/>
<dbReference type="AlphaFoldDB" id="A0A9W3JSL3"/>
<gene>
    <name evidence="1" type="ORF">BTF1_08790</name>
</gene>
<dbReference type="KEGG" id="btn:BTF1_08790"/>
<sequence length="50" mass="5414">MITVVEGARIQVAIINDVHLVMDINIIKENVKAVASFQVADEMASCTSII</sequence>
<evidence type="ECO:0000313" key="1">
    <source>
        <dbReference type="EMBL" id="AFQ25967.1"/>
    </source>
</evidence>
<organism evidence="1 2">
    <name type="scientific">Bacillus thuringiensis HD-789</name>
    <dbReference type="NCBI Taxonomy" id="1217737"/>
    <lineage>
        <taxon>Bacteria</taxon>
        <taxon>Bacillati</taxon>
        <taxon>Bacillota</taxon>
        <taxon>Bacilli</taxon>
        <taxon>Bacillales</taxon>
        <taxon>Bacillaceae</taxon>
        <taxon>Bacillus</taxon>
        <taxon>Bacillus cereus group</taxon>
    </lineage>
</organism>
<name>A0A9W3JSL3_BACTU</name>
<dbReference type="EMBL" id="CP003763">
    <property type="protein sequence ID" value="AFQ25967.1"/>
    <property type="molecule type" value="Genomic_DNA"/>
</dbReference>
<accession>A0A9W3JSL3</accession>
<evidence type="ECO:0000313" key="2">
    <source>
        <dbReference type="Proteomes" id="UP000005257"/>
    </source>
</evidence>
<dbReference type="Proteomes" id="UP000005257">
    <property type="component" value="Chromosome"/>
</dbReference>